<dbReference type="SUPFAM" id="SSF52777">
    <property type="entry name" value="CoA-dependent acyltransferases"/>
    <property type="match status" value="1"/>
</dbReference>
<feature type="region of interest" description="Disordered" evidence="2">
    <location>
        <begin position="1"/>
        <end position="37"/>
    </location>
</feature>
<organism evidence="4 5">
    <name type="scientific">Terrabacter carboxydivorans</name>
    <dbReference type="NCBI Taxonomy" id="619730"/>
    <lineage>
        <taxon>Bacteria</taxon>
        <taxon>Bacillati</taxon>
        <taxon>Actinomycetota</taxon>
        <taxon>Actinomycetes</taxon>
        <taxon>Micrococcales</taxon>
        <taxon>Intrasporangiaceae</taxon>
        <taxon>Terrabacter</taxon>
    </lineage>
</organism>
<dbReference type="InterPro" id="IPR004167">
    <property type="entry name" value="PSBD"/>
</dbReference>
<evidence type="ECO:0000256" key="1">
    <source>
        <dbReference type="ARBA" id="ARBA00007317"/>
    </source>
</evidence>
<feature type="compositionally biased region" description="Basic residues" evidence="2">
    <location>
        <begin position="23"/>
        <end position="35"/>
    </location>
</feature>
<feature type="domain" description="Peripheral subunit-binding (PSBD)" evidence="3">
    <location>
        <begin position="28"/>
        <end position="65"/>
    </location>
</feature>
<name>A0ABN3KS03_9MICO</name>
<evidence type="ECO:0000259" key="3">
    <source>
        <dbReference type="PROSITE" id="PS51826"/>
    </source>
</evidence>
<dbReference type="InterPro" id="IPR023213">
    <property type="entry name" value="CAT-like_dom_sf"/>
</dbReference>
<dbReference type="Gene3D" id="3.30.559.10">
    <property type="entry name" value="Chloramphenicol acetyltransferase-like domain"/>
    <property type="match status" value="1"/>
</dbReference>
<comment type="similarity">
    <text evidence="1">Belongs to the 2-oxoacid dehydrogenase family.</text>
</comment>
<dbReference type="SUPFAM" id="SSF47005">
    <property type="entry name" value="Peripheral subunit-binding domain of 2-oxo acid dehydrogenase complex"/>
    <property type="match status" value="1"/>
</dbReference>
<dbReference type="InterPro" id="IPR036625">
    <property type="entry name" value="E3-bd_dom_sf"/>
</dbReference>
<dbReference type="EMBL" id="BAAARE010000001">
    <property type="protein sequence ID" value="GAA2468227.1"/>
    <property type="molecule type" value="Genomic_DNA"/>
</dbReference>
<keyword evidence="5" id="KW-1185">Reference proteome</keyword>
<dbReference type="Proteomes" id="UP001500730">
    <property type="component" value="Unassembled WGS sequence"/>
</dbReference>
<sequence length="258" mass="26592">MSVPAALAPFLPGGRPAAPPGGRRPRHSHSPRVRRLASDRGLSLDRIAGTGPLGRVTVADVHRAASTAKSSSPATAVAARTLRTAVSEVEVTRLARTTDLLACVIESSVQSLRAVPGPAAATSRPRVRVHAPDGPLRDVVNAHDLSVQGIRRTLDDAYAVPDHADGSSAPALAVHDLRGSGLLFDLPVLGDGELAALSVGDVVDRPAVVALPDGGRGIGMGTFVHLALTVDEQAAGADAAAVLTQVRQRLESHERRAS</sequence>
<comment type="caution">
    <text evidence="4">The sequence shown here is derived from an EMBL/GenBank/DDBJ whole genome shotgun (WGS) entry which is preliminary data.</text>
</comment>
<dbReference type="PROSITE" id="PS51826">
    <property type="entry name" value="PSBD"/>
    <property type="match status" value="1"/>
</dbReference>
<accession>A0ABN3KS03</accession>
<reference evidence="4 5" key="1">
    <citation type="journal article" date="2019" name="Int. J. Syst. Evol. Microbiol.">
        <title>The Global Catalogue of Microorganisms (GCM) 10K type strain sequencing project: providing services to taxonomists for standard genome sequencing and annotation.</title>
        <authorList>
            <consortium name="The Broad Institute Genomics Platform"/>
            <consortium name="The Broad Institute Genome Sequencing Center for Infectious Disease"/>
            <person name="Wu L."/>
            <person name="Ma J."/>
        </authorList>
    </citation>
    <scope>NUCLEOTIDE SEQUENCE [LARGE SCALE GENOMIC DNA]</scope>
    <source>
        <strain evidence="4 5">JCM 16259</strain>
    </source>
</reference>
<proteinExistence type="inferred from homology"/>
<protein>
    <recommendedName>
        <fullName evidence="3">Peripheral subunit-binding (PSBD) domain-containing protein</fullName>
    </recommendedName>
</protein>
<gene>
    <name evidence="4" type="ORF">GCM10009858_01800</name>
</gene>
<dbReference type="Gene3D" id="4.10.320.10">
    <property type="entry name" value="E3-binding domain"/>
    <property type="match status" value="1"/>
</dbReference>
<evidence type="ECO:0000313" key="4">
    <source>
        <dbReference type="EMBL" id="GAA2468227.1"/>
    </source>
</evidence>
<dbReference type="Pfam" id="PF02817">
    <property type="entry name" value="E3_binding"/>
    <property type="match status" value="1"/>
</dbReference>
<evidence type="ECO:0000313" key="5">
    <source>
        <dbReference type="Proteomes" id="UP001500730"/>
    </source>
</evidence>
<feature type="compositionally biased region" description="Low complexity" evidence="2">
    <location>
        <begin position="1"/>
        <end position="16"/>
    </location>
</feature>
<evidence type="ECO:0000256" key="2">
    <source>
        <dbReference type="SAM" id="MobiDB-lite"/>
    </source>
</evidence>